<name>A0A8W8IYY0_MAGGI</name>
<protein>
    <recommendedName>
        <fullName evidence="2">3-oxoacyl-[acyl-carrier-protein] reductase</fullName>
        <ecNumber evidence="2">1.1.1.100</ecNumber>
    </recommendedName>
</protein>
<dbReference type="RefSeq" id="XP_034329316.1">
    <property type="nucleotide sequence ID" value="XM_034473425.2"/>
</dbReference>
<dbReference type="PANTHER" id="PTHR42879:SF2">
    <property type="entry name" value="3-OXOACYL-[ACYL-CARRIER-PROTEIN] REDUCTASE FABG"/>
    <property type="match status" value="1"/>
</dbReference>
<dbReference type="InterPro" id="IPR002347">
    <property type="entry name" value="SDR_fam"/>
</dbReference>
<evidence type="ECO:0000256" key="2">
    <source>
        <dbReference type="ARBA" id="ARBA00012948"/>
    </source>
</evidence>
<evidence type="ECO:0000256" key="3">
    <source>
        <dbReference type="ARBA" id="ARBA00023002"/>
    </source>
</evidence>
<dbReference type="Pfam" id="PF00106">
    <property type="entry name" value="adh_short"/>
    <property type="match status" value="1"/>
</dbReference>
<dbReference type="GO" id="GO:0032787">
    <property type="term" value="P:monocarboxylic acid metabolic process"/>
    <property type="evidence" value="ECO:0007669"/>
    <property type="project" value="UniProtKB-ARBA"/>
</dbReference>
<dbReference type="PROSITE" id="PS00061">
    <property type="entry name" value="ADH_SHORT"/>
    <property type="match status" value="1"/>
</dbReference>
<dbReference type="SUPFAM" id="SSF51735">
    <property type="entry name" value="NAD(P)-binding Rossmann-fold domains"/>
    <property type="match status" value="1"/>
</dbReference>
<evidence type="ECO:0000256" key="1">
    <source>
        <dbReference type="ARBA" id="ARBA00006484"/>
    </source>
</evidence>
<evidence type="ECO:0000313" key="7">
    <source>
        <dbReference type="Proteomes" id="UP000005408"/>
    </source>
</evidence>
<dbReference type="InterPro" id="IPR020904">
    <property type="entry name" value="Sc_DH/Rdtase_CS"/>
</dbReference>
<dbReference type="NCBIfam" id="NF009093">
    <property type="entry name" value="PRK12429.1"/>
    <property type="match status" value="1"/>
</dbReference>
<dbReference type="OMA" id="SMTTEHW"/>
<comment type="catalytic activity">
    <reaction evidence="4">
        <text>a (3R)-hydroxyacyl-[ACP] + NADP(+) = a 3-oxoacyl-[ACP] + NADPH + H(+)</text>
        <dbReference type="Rhea" id="RHEA:17397"/>
        <dbReference type="Rhea" id="RHEA-COMP:9916"/>
        <dbReference type="Rhea" id="RHEA-COMP:9945"/>
        <dbReference type="ChEBI" id="CHEBI:15378"/>
        <dbReference type="ChEBI" id="CHEBI:57783"/>
        <dbReference type="ChEBI" id="CHEBI:58349"/>
        <dbReference type="ChEBI" id="CHEBI:78776"/>
        <dbReference type="ChEBI" id="CHEBI:78827"/>
        <dbReference type="EC" id="1.1.1.100"/>
    </reaction>
</comment>
<proteinExistence type="inferred from homology"/>
<dbReference type="PRINTS" id="PR00080">
    <property type="entry name" value="SDRFAMILY"/>
</dbReference>
<dbReference type="KEGG" id="crg:117690132"/>
<dbReference type="EC" id="1.1.1.100" evidence="2"/>
<dbReference type="InterPro" id="IPR050259">
    <property type="entry name" value="SDR"/>
</dbReference>
<dbReference type="GeneID" id="117690132"/>
<dbReference type="AlphaFoldDB" id="A0A8W8IYY0"/>
<dbReference type="EnsemblMetazoa" id="G15991.2">
    <property type="protein sequence ID" value="G15991.2:cds"/>
    <property type="gene ID" value="G15991"/>
</dbReference>
<evidence type="ECO:0000256" key="4">
    <source>
        <dbReference type="ARBA" id="ARBA00048508"/>
    </source>
</evidence>
<dbReference type="EnsemblMetazoa" id="G16011.1">
    <property type="protein sequence ID" value="G16011.1:cds"/>
    <property type="gene ID" value="G16011"/>
</dbReference>
<dbReference type="Gene3D" id="3.40.50.720">
    <property type="entry name" value="NAD(P)-binding Rossmann-like Domain"/>
    <property type="match status" value="1"/>
</dbReference>
<dbReference type="EnsemblMetazoa" id="G16011.2">
    <property type="protein sequence ID" value="G16011.2:cds"/>
    <property type="gene ID" value="G16011"/>
</dbReference>
<comment type="similarity">
    <text evidence="1 5">Belongs to the short-chain dehydrogenases/reductases (SDR) family.</text>
</comment>
<dbReference type="FunFam" id="3.40.50.720:FF:000084">
    <property type="entry name" value="Short-chain dehydrogenase reductase"/>
    <property type="match status" value="1"/>
</dbReference>
<dbReference type="InterPro" id="IPR036291">
    <property type="entry name" value="NAD(P)-bd_dom_sf"/>
</dbReference>
<reference evidence="6" key="1">
    <citation type="submission" date="2022-08" db="UniProtKB">
        <authorList>
            <consortium name="EnsemblMetazoa"/>
        </authorList>
    </citation>
    <scope>IDENTIFICATION</scope>
    <source>
        <strain evidence="6">05x7-T-G4-1.051#20</strain>
    </source>
</reference>
<dbReference type="EnsemblMetazoa" id="G15991.1">
    <property type="protein sequence ID" value="G15991.1:cds"/>
    <property type="gene ID" value="G15991"/>
</dbReference>
<organism evidence="6 7">
    <name type="scientific">Magallana gigas</name>
    <name type="common">Pacific oyster</name>
    <name type="synonym">Crassostrea gigas</name>
    <dbReference type="NCBI Taxonomy" id="29159"/>
    <lineage>
        <taxon>Eukaryota</taxon>
        <taxon>Metazoa</taxon>
        <taxon>Spiralia</taxon>
        <taxon>Lophotrochozoa</taxon>
        <taxon>Mollusca</taxon>
        <taxon>Bivalvia</taxon>
        <taxon>Autobranchia</taxon>
        <taxon>Pteriomorphia</taxon>
        <taxon>Ostreida</taxon>
        <taxon>Ostreoidea</taxon>
        <taxon>Ostreidae</taxon>
        <taxon>Magallana</taxon>
    </lineage>
</organism>
<dbReference type="GO" id="GO:0004316">
    <property type="term" value="F:3-oxoacyl-[acyl-carrier-protein] reductase (NADPH) activity"/>
    <property type="evidence" value="ECO:0007669"/>
    <property type="project" value="UniProtKB-EC"/>
</dbReference>
<keyword evidence="7" id="KW-1185">Reference proteome</keyword>
<dbReference type="Proteomes" id="UP000005408">
    <property type="component" value="Unassembled WGS sequence"/>
</dbReference>
<dbReference type="OrthoDB" id="417891at2759"/>
<evidence type="ECO:0000313" key="6">
    <source>
        <dbReference type="EnsemblMetazoa" id="G16011.2:cds"/>
    </source>
</evidence>
<evidence type="ECO:0000256" key="5">
    <source>
        <dbReference type="RuleBase" id="RU000363"/>
    </source>
</evidence>
<dbReference type="PRINTS" id="PR00081">
    <property type="entry name" value="GDHRDH"/>
</dbReference>
<dbReference type="PANTHER" id="PTHR42879">
    <property type="entry name" value="3-OXOACYL-(ACYL-CARRIER-PROTEIN) REDUCTASE"/>
    <property type="match status" value="1"/>
</dbReference>
<accession>A0A8W8IYY0</accession>
<sequence>MDLSGKVALVTGSTSGIGLGIARSLAKKGCALILTGLGDQTTIDELVKEFKVSCNGNASFVPCDLRSRDSVHQMCKEISKLHHNGVDILVNNAGINHVSPIDEYPDEKWDVMISIMLTSPFDLIKYFIPSMKQKGWGRIINISSMMGLISQPGKAVYSAAKSGIIGLSRGVALEGAPFGVTCNAICPGFAYTAVTDPQVRAFQEKEGLATFDEAKEKFFSRAPTGKPVEVGQISDLVVFLCSSGADSMTGSPIVIDGGFTVQ</sequence>
<keyword evidence="3" id="KW-0560">Oxidoreductase</keyword>